<accession>A0AAE1AYU4</accession>
<evidence type="ECO:0000256" key="1">
    <source>
        <dbReference type="SAM" id="MobiDB-lite"/>
    </source>
</evidence>
<feature type="compositionally biased region" description="Polar residues" evidence="1">
    <location>
        <begin position="86"/>
        <end position="99"/>
    </location>
</feature>
<reference evidence="2" key="1">
    <citation type="journal article" date="2023" name="G3 (Bethesda)">
        <title>A reference genome for the long-term kleptoplast-retaining sea slug Elysia crispata morphotype clarki.</title>
        <authorList>
            <person name="Eastman K.E."/>
            <person name="Pendleton A.L."/>
            <person name="Shaikh M.A."/>
            <person name="Suttiyut T."/>
            <person name="Ogas R."/>
            <person name="Tomko P."/>
            <person name="Gavelis G."/>
            <person name="Widhalm J.R."/>
            <person name="Wisecaver J.H."/>
        </authorList>
    </citation>
    <scope>NUCLEOTIDE SEQUENCE</scope>
    <source>
        <strain evidence="2">ECLA1</strain>
    </source>
</reference>
<gene>
    <name evidence="2" type="ORF">RRG08_008383</name>
</gene>
<proteinExistence type="predicted"/>
<protein>
    <submittedName>
        <fullName evidence="2">Uncharacterized protein</fullName>
    </submittedName>
</protein>
<organism evidence="2 3">
    <name type="scientific">Elysia crispata</name>
    <name type="common">lettuce slug</name>
    <dbReference type="NCBI Taxonomy" id="231223"/>
    <lineage>
        <taxon>Eukaryota</taxon>
        <taxon>Metazoa</taxon>
        <taxon>Spiralia</taxon>
        <taxon>Lophotrochozoa</taxon>
        <taxon>Mollusca</taxon>
        <taxon>Gastropoda</taxon>
        <taxon>Heterobranchia</taxon>
        <taxon>Euthyneura</taxon>
        <taxon>Panpulmonata</taxon>
        <taxon>Sacoglossa</taxon>
        <taxon>Placobranchoidea</taxon>
        <taxon>Plakobranchidae</taxon>
        <taxon>Elysia</taxon>
    </lineage>
</organism>
<name>A0AAE1AYU4_9GAST</name>
<evidence type="ECO:0000313" key="2">
    <source>
        <dbReference type="EMBL" id="KAK3796629.1"/>
    </source>
</evidence>
<comment type="caution">
    <text evidence="2">The sequence shown here is derived from an EMBL/GenBank/DDBJ whole genome shotgun (WGS) entry which is preliminary data.</text>
</comment>
<dbReference type="EMBL" id="JAWDGP010000867">
    <property type="protein sequence ID" value="KAK3796629.1"/>
    <property type="molecule type" value="Genomic_DNA"/>
</dbReference>
<feature type="region of interest" description="Disordered" evidence="1">
    <location>
        <begin position="77"/>
        <end position="99"/>
    </location>
</feature>
<sequence length="99" mass="11123">MRSVLPLQTINTHRFVSSSITLSGRAFARLSVLVVTICPLALMRQLSVKRSRSDEKSRLEKRKGLLVMERKRWEVGKSLPDEEGSGTLQDQKQNLSKGG</sequence>
<evidence type="ECO:0000313" key="3">
    <source>
        <dbReference type="Proteomes" id="UP001283361"/>
    </source>
</evidence>
<dbReference type="Proteomes" id="UP001283361">
    <property type="component" value="Unassembled WGS sequence"/>
</dbReference>
<dbReference type="AlphaFoldDB" id="A0AAE1AYU4"/>
<keyword evidence="3" id="KW-1185">Reference proteome</keyword>